<dbReference type="PANTHER" id="PTHR18901:SF38">
    <property type="entry name" value="PSEUDOURIDINE-5'-PHOSPHATASE"/>
    <property type="match status" value="1"/>
</dbReference>
<comment type="caution">
    <text evidence="11">The sequence shown here is derived from an EMBL/GenBank/DDBJ whole genome shotgun (WGS) entry which is preliminary data.</text>
</comment>
<dbReference type="Pfam" id="PF00702">
    <property type="entry name" value="Hydrolase"/>
    <property type="match status" value="1"/>
</dbReference>
<dbReference type="PRINTS" id="PR00413">
    <property type="entry name" value="HADHALOGNASE"/>
</dbReference>
<dbReference type="GO" id="GO:0000105">
    <property type="term" value="P:L-histidine biosynthetic process"/>
    <property type="evidence" value="ECO:0007669"/>
    <property type="project" value="UniProtKB-UniRule"/>
</dbReference>
<dbReference type="InterPro" id="IPR021130">
    <property type="entry name" value="PRib-ATP_PPHydrolase-like"/>
</dbReference>
<dbReference type="Gene3D" id="3.40.50.1000">
    <property type="entry name" value="HAD superfamily/HAD-like"/>
    <property type="match status" value="1"/>
</dbReference>
<dbReference type="CDD" id="cd07505">
    <property type="entry name" value="HAD_BPGM-like"/>
    <property type="match status" value="1"/>
</dbReference>
<dbReference type="SFLD" id="SFLDS00003">
    <property type="entry name" value="Haloacid_Dehalogenase"/>
    <property type="match status" value="1"/>
</dbReference>
<dbReference type="GO" id="GO:0004636">
    <property type="term" value="F:phosphoribosyl-ATP diphosphatase activity"/>
    <property type="evidence" value="ECO:0007669"/>
    <property type="project" value="UniProtKB-UniRule"/>
</dbReference>
<dbReference type="Gene3D" id="1.10.287.1080">
    <property type="entry name" value="MazG-like"/>
    <property type="match status" value="1"/>
</dbReference>
<keyword evidence="6 10" id="KW-0547">Nucleotide-binding</keyword>
<dbReference type="RefSeq" id="WP_035003953.1">
    <property type="nucleotide sequence ID" value="NZ_JAKMUT010000002.1"/>
</dbReference>
<reference evidence="11" key="1">
    <citation type="submission" date="2022-02" db="EMBL/GenBank/DDBJ databases">
        <title>Corynebacterium sp. from urogenital microbiome.</title>
        <authorList>
            <person name="Cappelli E.A."/>
            <person name="Ribeiro T.G."/>
            <person name="Peixe L."/>
        </authorList>
    </citation>
    <scope>NUCLEOTIDE SEQUENCE</scope>
    <source>
        <strain evidence="11">C8Ua_174</strain>
    </source>
</reference>
<evidence type="ECO:0000313" key="12">
    <source>
        <dbReference type="Proteomes" id="UP001146469"/>
    </source>
</evidence>
<dbReference type="NCBIfam" id="TIGR03188">
    <property type="entry name" value="histidine_hisI"/>
    <property type="match status" value="1"/>
</dbReference>
<keyword evidence="10" id="KW-0963">Cytoplasm</keyword>
<comment type="catalytic activity">
    <reaction evidence="1 10">
        <text>1-(5-phospho-beta-D-ribosyl)-ATP + H2O = 1-(5-phospho-beta-D-ribosyl)-5'-AMP + diphosphate + H(+)</text>
        <dbReference type="Rhea" id="RHEA:22828"/>
        <dbReference type="ChEBI" id="CHEBI:15377"/>
        <dbReference type="ChEBI" id="CHEBI:15378"/>
        <dbReference type="ChEBI" id="CHEBI:33019"/>
        <dbReference type="ChEBI" id="CHEBI:59457"/>
        <dbReference type="ChEBI" id="CHEBI:73183"/>
        <dbReference type="EC" id="3.6.1.31"/>
    </reaction>
</comment>
<dbReference type="SUPFAM" id="SSF101386">
    <property type="entry name" value="all-alpha NTP pyrophosphatases"/>
    <property type="match status" value="1"/>
</dbReference>
<keyword evidence="12" id="KW-1185">Reference proteome</keyword>
<dbReference type="NCBIfam" id="TIGR01509">
    <property type="entry name" value="HAD-SF-IA-v3"/>
    <property type="match status" value="1"/>
</dbReference>
<evidence type="ECO:0000256" key="10">
    <source>
        <dbReference type="HAMAP-Rule" id="MF_01020"/>
    </source>
</evidence>
<dbReference type="EC" id="3.6.1.31" evidence="3 10"/>
<dbReference type="GO" id="GO:0005524">
    <property type="term" value="F:ATP binding"/>
    <property type="evidence" value="ECO:0007669"/>
    <property type="project" value="UniProtKB-KW"/>
</dbReference>
<evidence type="ECO:0000256" key="3">
    <source>
        <dbReference type="ARBA" id="ARBA00012414"/>
    </source>
</evidence>
<comment type="subcellular location">
    <subcellularLocation>
        <location evidence="10">Cytoplasm</location>
    </subcellularLocation>
</comment>
<evidence type="ECO:0000256" key="2">
    <source>
        <dbReference type="ARBA" id="ARBA00005204"/>
    </source>
</evidence>
<dbReference type="InterPro" id="IPR006439">
    <property type="entry name" value="HAD-SF_hydro_IA"/>
</dbReference>
<dbReference type="EMBL" id="JAKMUT010000002">
    <property type="protein sequence ID" value="MCZ9289036.1"/>
    <property type="molecule type" value="Genomic_DNA"/>
</dbReference>
<keyword evidence="8 10" id="KW-0067">ATP-binding</keyword>
<keyword evidence="5 10" id="KW-0028">Amino-acid biosynthesis</keyword>
<keyword evidence="9 10" id="KW-0368">Histidine biosynthesis</keyword>
<evidence type="ECO:0000256" key="7">
    <source>
        <dbReference type="ARBA" id="ARBA00022801"/>
    </source>
</evidence>
<sequence>MKAILWDMDGTLVDTEPLWGIATFEMGEKMGRPLTAEVREKTVGATTPTTVEICAAHAGLVLDDAAKAEWLNFMYTRVEELLAGQLEFRPGIREILSEAKAAGFPMALVTNTNRALTEVSLNSIGREFFDFTLCGDEVPNGKPAPDIYATAAARFGFAPDECLVVEDSTTGMTAARDAGCRVLGAPTDPETAIPQGVRTLAELRGGAQDLRGYALEDLRRIYAELGRTAPADVRSATMEGVNEQELKTFDSLFAELSSRAKERPEGSGTVKALDAGVHFQGKKIVEEAGEVWLAAEYESDEELAEEISQLLYWLQVVMVGRGLTPADVYKYL</sequence>
<organism evidence="11 12">
    <name type="scientific">Corynebacterium evansiae</name>
    <dbReference type="NCBI Taxonomy" id="2913499"/>
    <lineage>
        <taxon>Bacteria</taxon>
        <taxon>Bacillati</taxon>
        <taxon>Actinomycetota</taxon>
        <taxon>Actinomycetes</taxon>
        <taxon>Mycobacteriales</taxon>
        <taxon>Corynebacteriaceae</taxon>
        <taxon>Corynebacterium</taxon>
    </lineage>
</organism>
<dbReference type="PANTHER" id="PTHR18901">
    <property type="entry name" value="2-DEOXYGLUCOSE-6-PHOSPHATE PHOSPHATASE 2"/>
    <property type="match status" value="1"/>
</dbReference>
<dbReference type="NCBIfam" id="NF001610">
    <property type="entry name" value="PRK00400.1-1"/>
    <property type="match status" value="1"/>
</dbReference>
<evidence type="ECO:0000256" key="1">
    <source>
        <dbReference type="ARBA" id="ARBA00001460"/>
    </source>
</evidence>
<dbReference type="SFLD" id="SFLDG01129">
    <property type="entry name" value="C1.5:_HAD__Beta-PGM__Phosphata"/>
    <property type="match status" value="1"/>
</dbReference>
<accession>A0A9X3LK09</accession>
<dbReference type="CDD" id="cd11547">
    <property type="entry name" value="NTP-PPase_HisE"/>
    <property type="match status" value="1"/>
</dbReference>
<dbReference type="InterPro" id="IPR023214">
    <property type="entry name" value="HAD_sf"/>
</dbReference>
<evidence type="ECO:0000256" key="4">
    <source>
        <dbReference type="ARBA" id="ARBA00013336"/>
    </source>
</evidence>
<dbReference type="SFLD" id="SFLDG01135">
    <property type="entry name" value="C1.5.6:_HAD__Beta-PGM__Phospha"/>
    <property type="match status" value="1"/>
</dbReference>
<dbReference type="NCBIfam" id="TIGR01549">
    <property type="entry name" value="HAD-SF-IA-v1"/>
    <property type="match status" value="1"/>
</dbReference>
<evidence type="ECO:0000313" key="11">
    <source>
        <dbReference type="EMBL" id="MCZ9289036.1"/>
    </source>
</evidence>
<proteinExistence type="inferred from homology"/>
<comment type="pathway">
    <text evidence="2 10">Amino-acid biosynthesis; L-histidine biosynthesis; L-histidine from 5-phospho-alpha-D-ribose 1-diphosphate: step 2/9.</text>
</comment>
<evidence type="ECO:0000256" key="5">
    <source>
        <dbReference type="ARBA" id="ARBA00022605"/>
    </source>
</evidence>
<protein>
    <recommendedName>
        <fullName evidence="4 10">Phosphoribosyl-ATP pyrophosphatase</fullName>
        <shortName evidence="10">PRA-PH</shortName>
        <ecNumber evidence="3 10">3.6.1.31</ecNumber>
    </recommendedName>
</protein>
<dbReference type="Proteomes" id="UP001146469">
    <property type="component" value="Unassembled WGS sequence"/>
</dbReference>
<dbReference type="HAMAP" id="MF_01020">
    <property type="entry name" value="HisE"/>
    <property type="match status" value="1"/>
</dbReference>
<evidence type="ECO:0000256" key="6">
    <source>
        <dbReference type="ARBA" id="ARBA00022741"/>
    </source>
</evidence>
<dbReference type="InterPro" id="IPR023198">
    <property type="entry name" value="PGP-like_dom2"/>
</dbReference>
<evidence type="ECO:0000256" key="9">
    <source>
        <dbReference type="ARBA" id="ARBA00023102"/>
    </source>
</evidence>
<dbReference type="GO" id="GO:0005737">
    <property type="term" value="C:cytoplasm"/>
    <property type="evidence" value="ECO:0007669"/>
    <property type="project" value="UniProtKB-SubCell"/>
</dbReference>
<dbReference type="InterPro" id="IPR036412">
    <property type="entry name" value="HAD-like_sf"/>
</dbReference>
<evidence type="ECO:0000256" key="8">
    <source>
        <dbReference type="ARBA" id="ARBA00022840"/>
    </source>
</evidence>
<keyword evidence="7 10" id="KW-0378">Hydrolase</keyword>
<dbReference type="Pfam" id="PF01503">
    <property type="entry name" value="PRA-PH"/>
    <property type="match status" value="1"/>
</dbReference>
<gene>
    <name evidence="10" type="primary">hisE</name>
    <name evidence="11" type="ORF">L8V00_02260</name>
</gene>
<dbReference type="InterPro" id="IPR008179">
    <property type="entry name" value="HisE"/>
</dbReference>
<dbReference type="Gene3D" id="1.10.150.240">
    <property type="entry name" value="Putative phosphatase, domain 2"/>
    <property type="match status" value="1"/>
</dbReference>
<dbReference type="AlphaFoldDB" id="A0A9X3LK09"/>
<comment type="similarity">
    <text evidence="10">Belongs to the PRA-PH family.</text>
</comment>
<dbReference type="SUPFAM" id="SSF56784">
    <property type="entry name" value="HAD-like"/>
    <property type="match status" value="1"/>
</dbReference>
<name>A0A9X3LK09_9CORY</name>